<dbReference type="AlphaFoldDB" id="A0A1I1SE49"/>
<dbReference type="PROSITE" id="PS00356">
    <property type="entry name" value="HTH_LACI_1"/>
    <property type="match status" value="1"/>
</dbReference>
<dbReference type="SUPFAM" id="SSF53822">
    <property type="entry name" value="Periplasmic binding protein-like I"/>
    <property type="match status" value="1"/>
</dbReference>
<keyword evidence="2" id="KW-0805">Transcription regulation</keyword>
<accession>A0A1I1SE49</accession>
<evidence type="ECO:0000256" key="3">
    <source>
        <dbReference type="ARBA" id="ARBA00023125"/>
    </source>
</evidence>
<dbReference type="Gene3D" id="3.40.50.2300">
    <property type="match status" value="2"/>
</dbReference>
<dbReference type="EMBL" id="FOMB01000064">
    <property type="protein sequence ID" value="SFD44775.1"/>
    <property type="molecule type" value="Genomic_DNA"/>
</dbReference>
<evidence type="ECO:0000256" key="1">
    <source>
        <dbReference type="ARBA" id="ARBA00022491"/>
    </source>
</evidence>
<evidence type="ECO:0000256" key="2">
    <source>
        <dbReference type="ARBA" id="ARBA00023015"/>
    </source>
</evidence>
<dbReference type="STRING" id="728005.SAMN04488059_1642"/>
<dbReference type="Proteomes" id="UP000182258">
    <property type="component" value="Unassembled WGS sequence"/>
</dbReference>
<keyword evidence="4" id="KW-0804">Transcription</keyword>
<dbReference type="SMART" id="SM00354">
    <property type="entry name" value="HTH_LACI"/>
    <property type="match status" value="1"/>
</dbReference>
<dbReference type="CDD" id="cd06267">
    <property type="entry name" value="PBP1_LacI_sugar_binding-like"/>
    <property type="match status" value="1"/>
</dbReference>
<dbReference type="PANTHER" id="PTHR30146:SF148">
    <property type="entry name" value="HTH-TYPE TRANSCRIPTIONAL REPRESSOR PURR-RELATED"/>
    <property type="match status" value="1"/>
</dbReference>
<protein>
    <submittedName>
        <fullName evidence="6">Transcriptional regulator, LacI family</fullName>
    </submittedName>
</protein>
<gene>
    <name evidence="6" type="ORF">SAMN04488059_1642</name>
</gene>
<dbReference type="GO" id="GO:0003700">
    <property type="term" value="F:DNA-binding transcription factor activity"/>
    <property type="evidence" value="ECO:0007669"/>
    <property type="project" value="TreeGrafter"/>
</dbReference>
<evidence type="ECO:0000259" key="5">
    <source>
        <dbReference type="PROSITE" id="PS50932"/>
    </source>
</evidence>
<dbReference type="Gene3D" id="1.10.260.40">
    <property type="entry name" value="lambda repressor-like DNA-binding domains"/>
    <property type="match status" value="1"/>
</dbReference>
<sequence length="359" mass="38493">MQQKSCWTWRNCCFKVSETISYGVLLATIKDVAKAAGVSTATVSAVVNDTAYVSPDLRARVLSAIRDLRYSPSLVARNLRRGRSQLIALAVADLANPFYARMVSSAEAAVAAWGYSLVLFNSDEKPETERRILARIRTLGCDGAVIVPVGAADQYRHHEFDDVPTVLLGRSLGGDQADTVTVDNFSAGRQVTNYLLDLGHTHIGSITGPMQLSTGHGRLEGMIEAMAARGLAPQPSHVRSGEFREDAAYSVARDILGQPNRPTALYVANGVMAIGAMRAVSDIGLSCPQDVSIASTDTISGVGGLKPRLTRTEHPVADMTNAALRMLVERIEKKVSVPPRHITFQPALVVGESCAPVAR</sequence>
<dbReference type="InterPro" id="IPR028082">
    <property type="entry name" value="Peripla_BP_I"/>
</dbReference>
<dbReference type="CDD" id="cd01392">
    <property type="entry name" value="HTH_LacI"/>
    <property type="match status" value="1"/>
</dbReference>
<dbReference type="InterPro" id="IPR000843">
    <property type="entry name" value="HTH_LacI"/>
</dbReference>
<dbReference type="PRINTS" id="PR00036">
    <property type="entry name" value="HTHLACI"/>
</dbReference>
<dbReference type="InterPro" id="IPR010982">
    <property type="entry name" value="Lambda_DNA-bd_dom_sf"/>
</dbReference>
<evidence type="ECO:0000313" key="6">
    <source>
        <dbReference type="EMBL" id="SFD44775.1"/>
    </source>
</evidence>
<proteinExistence type="predicted"/>
<dbReference type="PROSITE" id="PS50932">
    <property type="entry name" value="HTH_LACI_2"/>
    <property type="match status" value="1"/>
</dbReference>
<dbReference type="InterPro" id="IPR046335">
    <property type="entry name" value="LacI/GalR-like_sensor"/>
</dbReference>
<dbReference type="SUPFAM" id="SSF47413">
    <property type="entry name" value="lambda repressor-like DNA-binding domains"/>
    <property type="match status" value="1"/>
</dbReference>
<dbReference type="PANTHER" id="PTHR30146">
    <property type="entry name" value="LACI-RELATED TRANSCRIPTIONAL REPRESSOR"/>
    <property type="match status" value="1"/>
</dbReference>
<dbReference type="Pfam" id="PF00356">
    <property type="entry name" value="LacI"/>
    <property type="match status" value="1"/>
</dbReference>
<evidence type="ECO:0000256" key="4">
    <source>
        <dbReference type="ARBA" id="ARBA00023163"/>
    </source>
</evidence>
<dbReference type="GO" id="GO:0000976">
    <property type="term" value="F:transcription cis-regulatory region binding"/>
    <property type="evidence" value="ECO:0007669"/>
    <property type="project" value="TreeGrafter"/>
</dbReference>
<keyword evidence="1" id="KW-0678">Repressor</keyword>
<reference evidence="6 7" key="1">
    <citation type="submission" date="2016-10" db="EMBL/GenBank/DDBJ databases">
        <authorList>
            <person name="de Groot N.N."/>
        </authorList>
    </citation>
    <scope>NUCLEOTIDE SEQUENCE [LARGE SCALE GENOMIC DNA]</scope>
    <source>
        <strain evidence="6 7">CGMCC 1.10210</strain>
    </source>
</reference>
<organism evidence="6 7">
    <name type="scientific">Devosia psychrophila</name>
    <dbReference type="NCBI Taxonomy" id="728005"/>
    <lineage>
        <taxon>Bacteria</taxon>
        <taxon>Pseudomonadati</taxon>
        <taxon>Pseudomonadota</taxon>
        <taxon>Alphaproteobacteria</taxon>
        <taxon>Hyphomicrobiales</taxon>
        <taxon>Devosiaceae</taxon>
        <taxon>Devosia</taxon>
    </lineage>
</organism>
<evidence type="ECO:0000313" key="7">
    <source>
        <dbReference type="Proteomes" id="UP000182258"/>
    </source>
</evidence>
<feature type="domain" description="HTH lacI-type" evidence="5">
    <location>
        <begin position="27"/>
        <end position="81"/>
    </location>
</feature>
<keyword evidence="3" id="KW-0238">DNA-binding</keyword>
<name>A0A1I1SE49_9HYPH</name>
<dbReference type="Pfam" id="PF13377">
    <property type="entry name" value="Peripla_BP_3"/>
    <property type="match status" value="1"/>
</dbReference>